<dbReference type="PROSITE" id="PS51257">
    <property type="entry name" value="PROKAR_LIPOPROTEIN"/>
    <property type="match status" value="1"/>
</dbReference>
<name>A0ABV7VNI2_9GAMM</name>
<comment type="caution">
    <text evidence="1">The sequence shown here is derived from an EMBL/GenBank/DDBJ whole genome shotgun (WGS) entry which is preliminary data.</text>
</comment>
<proteinExistence type="predicted"/>
<evidence type="ECO:0000313" key="2">
    <source>
        <dbReference type="Proteomes" id="UP001595722"/>
    </source>
</evidence>
<organism evidence="1 2">
    <name type="scientific">Bacterioplanoides pacificum</name>
    <dbReference type="NCBI Taxonomy" id="1171596"/>
    <lineage>
        <taxon>Bacteria</taxon>
        <taxon>Pseudomonadati</taxon>
        <taxon>Pseudomonadota</taxon>
        <taxon>Gammaproteobacteria</taxon>
        <taxon>Oceanospirillales</taxon>
        <taxon>Oceanospirillaceae</taxon>
        <taxon>Bacterioplanoides</taxon>
    </lineage>
</organism>
<protein>
    <recommendedName>
        <fullName evidence="3">Lipoprotein</fullName>
    </recommendedName>
</protein>
<evidence type="ECO:0008006" key="3">
    <source>
        <dbReference type="Google" id="ProtNLM"/>
    </source>
</evidence>
<gene>
    <name evidence="1" type="ORF">ACFOMG_01680</name>
</gene>
<dbReference type="RefSeq" id="WP_376864368.1">
    <property type="nucleotide sequence ID" value="NZ_JBHRYB010000001.1"/>
</dbReference>
<reference evidence="2" key="1">
    <citation type="journal article" date="2019" name="Int. J. Syst. Evol. Microbiol.">
        <title>The Global Catalogue of Microorganisms (GCM) 10K type strain sequencing project: providing services to taxonomists for standard genome sequencing and annotation.</title>
        <authorList>
            <consortium name="The Broad Institute Genomics Platform"/>
            <consortium name="The Broad Institute Genome Sequencing Center for Infectious Disease"/>
            <person name="Wu L."/>
            <person name="Ma J."/>
        </authorList>
    </citation>
    <scope>NUCLEOTIDE SEQUENCE [LARGE SCALE GENOMIC DNA]</scope>
    <source>
        <strain evidence="2">KCTC 42424</strain>
    </source>
</reference>
<dbReference type="EMBL" id="JBHRYB010000001">
    <property type="protein sequence ID" value="MFC3678820.1"/>
    <property type="molecule type" value="Genomic_DNA"/>
</dbReference>
<dbReference type="Proteomes" id="UP001595722">
    <property type="component" value="Unassembled WGS sequence"/>
</dbReference>
<keyword evidence="2" id="KW-1185">Reference proteome</keyword>
<evidence type="ECO:0000313" key="1">
    <source>
        <dbReference type="EMBL" id="MFC3678820.1"/>
    </source>
</evidence>
<accession>A0ABV7VNI2</accession>
<sequence>MKYFLVILFSGFLSACFNDQSSSDQREINNDEATEINKNGFRIAAVDLISGVNNSESAYIPPQCYTNVTQENKKVSNPCYSCHVNGTRPNYLHDDGDLQIEYDFTDYSSFNRYSNLFKDRSEEVSVISDELIDKYVEESNYFDLSGEIILSEILKDVPKTWDVNQDGQWGGYIPDAYFNFDLYGMDVDPQGLPTGWVVFAYYPMMGEFFPTNGSTDDVLIRLPNIFRQDSQSNYSKDVYRLNLAIIEAMIRERDVAIDETDETLYGVDLDRNGVLSTATSVVYQWSPLNNIYMSYVGKAKQVYEYNLAEMAAGLYPKGTEFLHSVRYLAVDGSHVRMAPRMKELRYSQKITWNNYSQLSNSVSSEVKERDDFPERLSQYNSSKKHGMEKGLYNGRGWIYQGFIESESGDLRPQTYEETLFCMGCHTGVGVTTDSSFAYPRKLGHESFRNGFYHWLEKGLSGLPDPMRNDGKGEYLTYLQLNPTGNEFGTNSEVKNKFYSNGELIPEMVEKLNSDISELLIPSPARARELNKSYKVIVDEQSYIYGRTGHVLPIENIHRNIPVGEGTGISTAVSASRI</sequence>